<sequence length="126" mass="13654">MSDPVRAPEYLVALQNERDEMGRFPGSAVPAGLLLGAGSLLALPGLTGFLLGGGTAALPWVVIGGFIAAPGALLARHSWRWYRRARAIEHGIALFDRRARLRIPPSDKVESPSDDDLTPRFPLERE</sequence>
<keyword evidence="4" id="KW-1185">Reference proteome</keyword>
<keyword evidence="2" id="KW-0812">Transmembrane</keyword>
<gene>
    <name evidence="3" type="ORF">WI372_04705</name>
</gene>
<name>A0ABU9E6A8_9BACT</name>
<comment type="caution">
    <text evidence="3">The sequence shown here is derived from an EMBL/GenBank/DDBJ whole genome shotgun (WGS) entry which is preliminary data.</text>
</comment>
<evidence type="ECO:0008006" key="5">
    <source>
        <dbReference type="Google" id="ProtNLM"/>
    </source>
</evidence>
<proteinExistence type="predicted"/>
<dbReference type="RefSeq" id="WP_405275237.1">
    <property type="nucleotide sequence ID" value="NZ_JBBHLI010000002.1"/>
</dbReference>
<accession>A0ABU9E6A8</accession>
<evidence type="ECO:0000313" key="4">
    <source>
        <dbReference type="Proteomes" id="UP001484239"/>
    </source>
</evidence>
<dbReference type="Proteomes" id="UP001484239">
    <property type="component" value="Unassembled WGS sequence"/>
</dbReference>
<reference evidence="3 4" key="1">
    <citation type="submission" date="2024-02" db="EMBL/GenBank/DDBJ databases">
        <title>A novel Gemmatimonadota bacterium.</title>
        <authorList>
            <person name="Du Z.-J."/>
            <person name="Ye Y.-Q."/>
        </authorList>
    </citation>
    <scope>NUCLEOTIDE SEQUENCE [LARGE SCALE GENOMIC DNA]</scope>
    <source>
        <strain evidence="3 4">DH-20</strain>
    </source>
</reference>
<evidence type="ECO:0000313" key="3">
    <source>
        <dbReference type="EMBL" id="MEK9500268.1"/>
    </source>
</evidence>
<protein>
    <recommendedName>
        <fullName evidence="5">TIGR03750 family conjugal transfer protein</fullName>
    </recommendedName>
</protein>
<evidence type="ECO:0000256" key="2">
    <source>
        <dbReference type="SAM" id="Phobius"/>
    </source>
</evidence>
<evidence type="ECO:0000256" key="1">
    <source>
        <dbReference type="SAM" id="MobiDB-lite"/>
    </source>
</evidence>
<keyword evidence="2" id="KW-0472">Membrane</keyword>
<feature type="transmembrane region" description="Helical" evidence="2">
    <location>
        <begin position="57"/>
        <end position="75"/>
    </location>
</feature>
<dbReference type="EMBL" id="JBBHLI010000002">
    <property type="protein sequence ID" value="MEK9500268.1"/>
    <property type="molecule type" value="Genomic_DNA"/>
</dbReference>
<feature type="region of interest" description="Disordered" evidence="1">
    <location>
        <begin position="105"/>
        <end position="126"/>
    </location>
</feature>
<feature type="transmembrane region" description="Helical" evidence="2">
    <location>
        <begin position="28"/>
        <end position="51"/>
    </location>
</feature>
<keyword evidence="2" id="KW-1133">Transmembrane helix</keyword>
<organism evidence="3 4">
    <name type="scientific">Gaopeijia maritima</name>
    <dbReference type="NCBI Taxonomy" id="3119007"/>
    <lineage>
        <taxon>Bacteria</taxon>
        <taxon>Pseudomonadati</taxon>
        <taxon>Gemmatimonadota</taxon>
        <taxon>Longimicrobiia</taxon>
        <taxon>Gaopeijiales</taxon>
        <taxon>Gaopeijiaceae</taxon>
        <taxon>Gaopeijia</taxon>
    </lineage>
</organism>